<evidence type="ECO:0000313" key="2">
    <source>
        <dbReference type="EMBL" id="KXT05207.1"/>
    </source>
</evidence>
<protein>
    <recommendedName>
        <fullName evidence="1">Rad51-like C-terminal domain-containing protein</fullName>
    </recommendedName>
</protein>
<evidence type="ECO:0000313" key="3">
    <source>
        <dbReference type="Proteomes" id="UP000070133"/>
    </source>
</evidence>
<dbReference type="SUPFAM" id="SSF52540">
    <property type="entry name" value="P-loop containing nucleoside triphosphate hydrolases"/>
    <property type="match status" value="1"/>
</dbReference>
<proteinExistence type="predicted"/>
<dbReference type="EMBL" id="LFZN01000014">
    <property type="protein sequence ID" value="KXT05207.1"/>
    <property type="molecule type" value="Genomic_DNA"/>
</dbReference>
<dbReference type="GO" id="GO:0005657">
    <property type="term" value="C:replication fork"/>
    <property type="evidence" value="ECO:0007669"/>
    <property type="project" value="InterPro"/>
</dbReference>
<dbReference type="GO" id="GO:0005815">
    <property type="term" value="C:microtubule organizing center"/>
    <property type="evidence" value="ECO:0007669"/>
    <property type="project" value="TreeGrafter"/>
</dbReference>
<dbReference type="CDD" id="cd19490">
    <property type="entry name" value="XRCC2"/>
    <property type="match status" value="1"/>
</dbReference>
<dbReference type="Gene3D" id="3.40.50.300">
    <property type="entry name" value="P-loop containing nucleotide triphosphate hydrolases"/>
    <property type="match status" value="1"/>
</dbReference>
<evidence type="ECO:0000259" key="1">
    <source>
        <dbReference type="Pfam" id="PF08423"/>
    </source>
</evidence>
<keyword evidence="3" id="KW-1185">Reference proteome</keyword>
<comment type="caution">
    <text evidence="2">The sequence shown here is derived from an EMBL/GenBank/DDBJ whole genome shotgun (WGS) entry which is preliminary data.</text>
</comment>
<dbReference type="STRING" id="321146.A0A139HS39"/>
<gene>
    <name evidence="2" type="ORF">AC578_8371</name>
</gene>
<dbReference type="GO" id="GO:0000724">
    <property type="term" value="P:double-strand break repair via homologous recombination"/>
    <property type="evidence" value="ECO:0007669"/>
    <property type="project" value="InterPro"/>
</dbReference>
<accession>A0A139HS39</accession>
<sequence>MSAADLGKRLLAEVEELGFDEILNALRLQDGLVQDSFGIPQLYSFLQCIRETQTAASKGQGSPPMIEITSQRPCSGKTSLMYQMVVTAVLPFHLGGRQAAIIFVDTDNHFSATRLAQQMRKTIVTQAKEDFVDEESSSKVIEDSLKHVHVVRPQSLSALITTINDLPNYLFDPRKHKSFDRAIGFITLDSASAFYWQSRADAENAALQASFKMKDSATKVQQQSTGYNQLAASLKNTSRILSAPVIYTTRDFNPPQKTSRGGHSSAFFMSESHSIRPSLPPPWPSLPTLRLIVRRAPIRSLPAEVTVEDAIQETEMRQKVVAQGKFECFVNEWGLDERTLQNLREKGNMFDFFVTSQGIKIGDGPE</sequence>
<dbReference type="GO" id="GO:0042148">
    <property type="term" value="P:DNA strand invasion"/>
    <property type="evidence" value="ECO:0007669"/>
    <property type="project" value="TreeGrafter"/>
</dbReference>
<dbReference type="PANTHER" id="PTHR46644:SF2">
    <property type="entry name" value="DNA REPAIR PROTEIN XRCC2"/>
    <property type="match status" value="1"/>
</dbReference>
<dbReference type="Proteomes" id="UP000070133">
    <property type="component" value="Unassembled WGS sequence"/>
</dbReference>
<dbReference type="InterPro" id="IPR027417">
    <property type="entry name" value="P-loop_NTPase"/>
</dbReference>
<dbReference type="Pfam" id="PF08423">
    <property type="entry name" value="Rad51"/>
    <property type="match status" value="1"/>
</dbReference>
<reference evidence="2 3" key="1">
    <citation type="submission" date="2015-07" db="EMBL/GenBank/DDBJ databases">
        <title>Comparative genomics of the Sigatoka disease complex on banana suggests a link between parallel evolutionary changes in Pseudocercospora fijiensis and Pseudocercospora eumusae and increased virulence on the banana host.</title>
        <authorList>
            <person name="Chang T.-C."/>
            <person name="Salvucci A."/>
            <person name="Crous P.W."/>
            <person name="Stergiopoulos I."/>
        </authorList>
    </citation>
    <scope>NUCLEOTIDE SEQUENCE [LARGE SCALE GENOMIC DNA]</scope>
    <source>
        <strain evidence="2 3">CBS 114824</strain>
    </source>
</reference>
<name>A0A139HS39_9PEZI</name>
<organism evidence="2 3">
    <name type="scientific">Pseudocercospora eumusae</name>
    <dbReference type="NCBI Taxonomy" id="321146"/>
    <lineage>
        <taxon>Eukaryota</taxon>
        <taxon>Fungi</taxon>
        <taxon>Dikarya</taxon>
        <taxon>Ascomycota</taxon>
        <taxon>Pezizomycotina</taxon>
        <taxon>Dothideomycetes</taxon>
        <taxon>Dothideomycetidae</taxon>
        <taxon>Mycosphaerellales</taxon>
        <taxon>Mycosphaerellaceae</taxon>
        <taxon>Pseudocercospora</taxon>
    </lineage>
</organism>
<dbReference type="GO" id="GO:0000400">
    <property type="term" value="F:four-way junction DNA binding"/>
    <property type="evidence" value="ECO:0007669"/>
    <property type="project" value="TreeGrafter"/>
</dbReference>
<dbReference type="GO" id="GO:0033063">
    <property type="term" value="C:Rad51B-Rad51C-Rad51D-XRCC2 complex"/>
    <property type="evidence" value="ECO:0007669"/>
    <property type="project" value="InterPro"/>
</dbReference>
<dbReference type="PANTHER" id="PTHR46644">
    <property type="entry name" value="DNA REPAIR PROTEIN XRCC2"/>
    <property type="match status" value="1"/>
</dbReference>
<dbReference type="OrthoDB" id="420422at2759"/>
<feature type="domain" description="Rad51-like C-terminal" evidence="1">
    <location>
        <begin position="75"/>
        <end position="118"/>
    </location>
</feature>
<dbReference type="InterPro" id="IPR013632">
    <property type="entry name" value="Rad51_C"/>
</dbReference>
<dbReference type="AlphaFoldDB" id="A0A139HS39"/>
<dbReference type="InterPro" id="IPR030547">
    <property type="entry name" value="XRCC2"/>
</dbReference>